<feature type="domain" description="FAD/NAD(P)-binding" evidence="11">
    <location>
        <begin position="56"/>
        <end position="225"/>
    </location>
</feature>
<evidence type="ECO:0000256" key="9">
    <source>
        <dbReference type="PIRSR" id="PIRSR000362-1"/>
    </source>
</evidence>
<evidence type="ECO:0000256" key="3">
    <source>
        <dbReference type="ARBA" id="ARBA00022630"/>
    </source>
</evidence>
<feature type="binding site" evidence="10">
    <location>
        <begin position="259"/>
        <end position="260"/>
    </location>
    <ligand>
        <name>NADP(+)</name>
        <dbReference type="ChEBI" id="CHEBI:58349"/>
    </ligand>
</feature>
<proteinExistence type="inferred from homology"/>
<feature type="binding site" evidence="10">
    <location>
        <position position="271"/>
    </location>
    <ligand>
        <name>NADP(+)</name>
        <dbReference type="ChEBI" id="CHEBI:58349"/>
    </ligand>
</feature>
<evidence type="ECO:0000259" key="11">
    <source>
        <dbReference type="Pfam" id="PF07992"/>
    </source>
</evidence>
<organism evidence="12">
    <name type="scientific">Pyrodinium bahamense</name>
    <dbReference type="NCBI Taxonomy" id="73915"/>
    <lineage>
        <taxon>Eukaryota</taxon>
        <taxon>Sar</taxon>
        <taxon>Alveolata</taxon>
        <taxon>Dinophyceae</taxon>
        <taxon>Gonyaulacales</taxon>
        <taxon>Pyrocystaceae</taxon>
        <taxon>Pyrodinium</taxon>
    </lineage>
</organism>
<name>A0A7R9ZXF6_9DINO</name>
<comment type="similarity">
    <text evidence="2 8">Belongs to the ferredoxin--NADP reductase type 1 family.</text>
</comment>
<dbReference type="PIRSF" id="PIRSF000362">
    <property type="entry name" value="FNR"/>
    <property type="match status" value="1"/>
</dbReference>
<feature type="binding site" evidence="9">
    <location>
        <position position="97"/>
    </location>
    <ligand>
        <name>FAD</name>
        <dbReference type="ChEBI" id="CHEBI:57692"/>
    </ligand>
</feature>
<dbReference type="SUPFAM" id="SSF51971">
    <property type="entry name" value="Nucleotide-binding domain"/>
    <property type="match status" value="1"/>
</dbReference>
<evidence type="ECO:0000256" key="5">
    <source>
        <dbReference type="ARBA" id="ARBA00022857"/>
    </source>
</evidence>
<dbReference type="Gene3D" id="3.50.50.60">
    <property type="entry name" value="FAD/NAD(P)-binding domain"/>
    <property type="match status" value="1"/>
</dbReference>
<evidence type="ECO:0000256" key="4">
    <source>
        <dbReference type="ARBA" id="ARBA00022827"/>
    </source>
</evidence>
<dbReference type="AlphaFoldDB" id="A0A7R9ZXF6"/>
<feature type="binding site" evidence="10">
    <location>
        <position position="440"/>
    </location>
    <ligand>
        <name>NADP(+)</name>
        <dbReference type="ChEBI" id="CHEBI:58349"/>
    </ligand>
</feature>
<feature type="binding site" evidence="9">
    <location>
        <position position="433"/>
    </location>
    <ligand>
        <name>FAD</name>
        <dbReference type="ChEBI" id="CHEBI:57692"/>
    </ligand>
</feature>
<evidence type="ECO:0000256" key="2">
    <source>
        <dbReference type="ARBA" id="ARBA00008312"/>
    </source>
</evidence>
<evidence type="ECO:0000256" key="7">
    <source>
        <dbReference type="ARBA" id="ARBA00048933"/>
    </source>
</evidence>
<reference evidence="12" key="1">
    <citation type="submission" date="2021-01" db="EMBL/GenBank/DDBJ databases">
        <authorList>
            <person name="Corre E."/>
            <person name="Pelletier E."/>
            <person name="Niang G."/>
            <person name="Scheremetjew M."/>
            <person name="Finn R."/>
            <person name="Kale V."/>
            <person name="Holt S."/>
            <person name="Cochrane G."/>
            <person name="Meng A."/>
            <person name="Brown T."/>
            <person name="Cohen L."/>
        </authorList>
    </citation>
    <scope>NUCLEOTIDE SEQUENCE</scope>
    <source>
        <strain evidence="12">Pbaha01</strain>
    </source>
</reference>
<dbReference type="PRINTS" id="PR00419">
    <property type="entry name" value="ADXRDTASE"/>
</dbReference>
<protein>
    <recommendedName>
        <fullName evidence="8">NADPH:adrenodoxin oxidoreductase, mitochondrial</fullName>
        <ecNumber evidence="8">1.18.1.6</ecNumber>
    </recommendedName>
</protein>
<feature type="binding site" evidence="9">
    <location>
        <position position="141"/>
    </location>
    <ligand>
        <name>FAD</name>
        <dbReference type="ChEBI" id="CHEBI:57692"/>
    </ligand>
</feature>
<keyword evidence="6 8" id="KW-0560">Oxidoreductase</keyword>
<comment type="cofactor">
    <cofactor evidence="1 8 9">
        <name>FAD</name>
        <dbReference type="ChEBI" id="CHEBI:57692"/>
    </cofactor>
</comment>
<dbReference type="Pfam" id="PF07992">
    <property type="entry name" value="Pyr_redox_2"/>
    <property type="match status" value="1"/>
</dbReference>
<dbReference type="InterPro" id="IPR055275">
    <property type="entry name" value="Ferredox_Rdtase"/>
</dbReference>
<evidence type="ECO:0000256" key="8">
    <source>
        <dbReference type="PIRNR" id="PIRNR000362"/>
    </source>
</evidence>
<keyword evidence="3 8" id="KW-0285">Flavoprotein</keyword>
<keyword evidence="5 8" id="KW-0521">NADP</keyword>
<dbReference type="EC" id="1.18.1.6" evidence="8"/>
<keyword evidence="4 8" id="KW-0274">FAD</keyword>
<gene>
    <name evidence="12" type="ORF">PBAH0796_LOCUS2325</name>
</gene>
<dbReference type="PANTHER" id="PTHR48467:SF1">
    <property type="entry name" value="GLUTAMATE SYNTHASE 1 [NADH], CHLOROPLASTIC-LIKE"/>
    <property type="match status" value="1"/>
</dbReference>
<evidence type="ECO:0000313" key="12">
    <source>
        <dbReference type="EMBL" id="CAD8346587.1"/>
    </source>
</evidence>
<dbReference type="EMBL" id="HBEG01003939">
    <property type="protein sequence ID" value="CAD8346587.1"/>
    <property type="molecule type" value="Transcribed_RNA"/>
</dbReference>
<comment type="catalytic activity">
    <reaction evidence="7 8">
        <text>2 reduced [adrenodoxin] + NADP(+) + H(+) = 2 oxidized [adrenodoxin] + NADPH</text>
        <dbReference type="Rhea" id="RHEA:42312"/>
        <dbReference type="Rhea" id="RHEA-COMP:9998"/>
        <dbReference type="Rhea" id="RHEA-COMP:9999"/>
        <dbReference type="ChEBI" id="CHEBI:15378"/>
        <dbReference type="ChEBI" id="CHEBI:33737"/>
        <dbReference type="ChEBI" id="CHEBI:33738"/>
        <dbReference type="ChEBI" id="CHEBI:57783"/>
        <dbReference type="ChEBI" id="CHEBI:58349"/>
        <dbReference type="EC" id="1.18.1.6"/>
    </reaction>
</comment>
<dbReference type="InterPro" id="IPR021163">
    <property type="entry name" value="Ferredox_Rdtase_adrenod"/>
</dbReference>
<feature type="binding site" evidence="10">
    <location>
        <begin position="212"/>
        <end position="215"/>
    </location>
    <ligand>
        <name>NADP(+)</name>
        <dbReference type="ChEBI" id="CHEBI:58349"/>
    </ligand>
</feature>
<sequence length="527" mass="56715">MRSLLLTGHLGQRICLQMRSAILRQARGLVRRVQQPAAGALAASHAAVSGAHRRCYHVAIVGSGPGGFYTAKYLFKKAAAEVGGPSGSRHVCIDMFERLPVPFGLVRFGVAPDHPEVKNVVKDFTEVAATPDFRFFGNVEVGKDLPLGELRRMYDAVVMCTGAQGERTLGIPGEGLQGVVGAPAFVKWYNGHPDYAALEPRLPGRTAVVLGQGNVALDIARILTRGPQELQPTDIDARALARIAEWQRQGLQTVHLVGRRGFVQAAFTNAELRELLTISDEVLPIVDPEELSLCRNPASEQELAKSRMKKRSVEILEKMAANFAQRESTSKRTIWLRFLLSPAAALPCEDGASISGVRLERTELQGEPGRQTAVKSRSGESLDVDCGLLIRSVGFDLTPVEGLPLDARRRVPHEQGRVDLPGPGGGGLYVSGWAKRGPQGIIASNIADAQETAARIFADLLQCPVAGSRACAGGLEAALGAGGLRTVSFADWQKLEAEERRRGAVDGRVAAKLTDVGEMLRMLDTRP</sequence>
<dbReference type="InterPro" id="IPR023753">
    <property type="entry name" value="FAD/NAD-binding_dom"/>
</dbReference>
<accession>A0A7R9ZXF6</accession>
<dbReference type="GO" id="GO:0005739">
    <property type="term" value="C:mitochondrion"/>
    <property type="evidence" value="ECO:0007669"/>
    <property type="project" value="UniProtKB-SubCell"/>
</dbReference>
<dbReference type="Gene3D" id="3.40.50.720">
    <property type="entry name" value="NAD(P)-binding Rossmann-like Domain"/>
    <property type="match status" value="1"/>
</dbReference>
<comment type="subcellular location">
    <subcellularLocation>
        <location evidence="8">Mitochondrion</location>
    </subcellularLocation>
</comment>
<dbReference type="InterPro" id="IPR036188">
    <property type="entry name" value="FAD/NAD-bd_sf"/>
</dbReference>
<evidence type="ECO:0000256" key="1">
    <source>
        <dbReference type="ARBA" id="ARBA00001974"/>
    </source>
</evidence>
<dbReference type="PANTHER" id="PTHR48467">
    <property type="entry name" value="GLUTAMATE SYNTHASE 1 [NADH], CHLOROPLASTIC-LIKE"/>
    <property type="match status" value="1"/>
</dbReference>
<feature type="binding site" evidence="9">
    <location>
        <begin position="440"/>
        <end position="442"/>
    </location>
    <ligand>
        <name>FAD</name>
        <dbReference type="ChEBI" id="CHEBI:57692"/>
    </ligand>
</feature>
<evidence type="ECO:0000256" key="10">
    <source>
        <dbReference type="PIRSR" id="PIRSR000362-2"/>
    </source>
</evidence>
<feature type="binding site" evidence="9">
    <location>
        <position position="105"/>
    </location>
    <ligand>
        <name>FAD</name>
        <dbReference type="ChEBI" id="CHEBI:57692"/>
    </ligand>
</feature>
<dbReference type="GO" id="GO:0016491">
    <property type="term" value="F:oxidoreductase activity"/>
    <property type="evidence" value="ECO:0007669"/>
    <property type="project" value="UniProtKB-KW"/>
</dbReference>
<evidence type="ECO:0000256" key="6">
    <source>
        <dbReference type="ARBA" id="ARBA00023002"/>
    </source>
</evidence>
<keyword evidence="8" id="KW-0496">Mitochondrion</keyword>